<evidence type="ECO:0000256" key="2">
    <source>
        <dbReference type="ARBA" id="ARBA00022553"/>
    </source>
</evidence>
<dbReference type="OrthoDB" id="9808134at2"/>
<accession>R4U0B7</accession>
<dbReference type="eggNOG" id="COG1440">
    <property type="taxonomic scope" value="Bacteria"/>
</dbReference>
<keyword evidence="6" id="KW-0418">Kinase</keyword>
<evidence type="ECO:0000256" key="1">
    <source>
        <dbReference type="ARBA" id="ARBA00022448"/>
    </source>
</evidence>
<name>R4U0B7_9MOLU</name>
<organism evidence="9 10">
    <name type="scientific">Spiroplasma chrysopicola DF-1</name>
    <dbReference type="NCBI Taxonomy" id="1276227"/>
    <lineage>
        <taxon>Bacteria</taxon>
        <taxon>Bacillati</taxon>
        <taxon>Mycoplasmatota</taxon>
        <taxon>Mollicutes</taxon>
        <taxon>Entomoplasmatales</taxon>
        <taxon>Spiroplasmataceae</taxon>
        <taxon>Spiroplasma</taxon>
    </lineage>
</organism>
<keyword evidence="1" id="KW-0813">Transport</keyword>
<dbReference type="Pfam" id="PF02302">
    <property type="entry name" value="PTS_IIB"/>
    <property type="match status" value="1"/>
</dbReference>
<dbReference type="KEGG" id="scr:SCHRY_v1c00750"/>
<dbReference type="EMBL" id="CP005077">
    <property type="protein sequence ID" value="AGM24662.1"/>
    <property type="molecule type" value="Genomic_DNA"/>
</dbReference>
<dbReference type="CDD" id="cd05564">
    <property type="entry name" value="PTS_IIB_chitobiose_lichenan"/>
    <property type="match status" value="1"/>
</dbReference>
<dbReference type="InterPro" id="IPR013012">
    <property type="entry name" value="PTS_EIIB_3"/>
</dbReference>
<keyword evidence="5" id="KW-0598">Phosphotransferase system</keyword>
<dbReference type="STRING" id="1276227.SCHRY_v1c00750"/>
<keyword evidence="4" id="KW-0808">Transferase</keyword>
<dbReference type="SUPFAM" id="SSF52794">
    <property type="entry name" value="PTS system IIB component-like"/>
    <property type="match status" value="1"/>
</dbReference>
<proteinExistence type="predicted"/>
<keyword evidence="10" id="KW-1185">Reference proteome</keyword>
<keyword evidence="2" id="KW-0597">Phosphoprotein</keyword>
<dbReference type="PANTHER" id="PTHR34581:SF2">
    <property type="entry name" value="PTS SYSTEM N,N'-DIACETYLCHITOBIOSE-SPECIFIC EIIB COMPONENT"/>
    <property type="match status" value="1"/>
</dbReference>
<dbReference type="GO" id="GO:0008982">
    <property type="term" value="F:protein-N(PI)-phosphohistidine-sugar phosphotransferase activity"/>
    <property type="evidence" value="ECO:0007669"/>
    <property type="project" value="InterPro"/>
</dbReference>
<evidence type="ECO:0000256" key="7">
    <source>
        <dbReference type="PROSITE-ProRule" id="PRU00423"/>
    </source>
</evidence>
<sequence>MKKKILLVCSAGMSTSILVKKMTDAAQLMNINVEIEAKAMAEAQQVLKDWDVILLGPQVKFLEANLKTMTDKPVAVIAANIYALGKGKEALELALSLIK</sequence>
<gene>
    <name evidence="9" type="primary">celA</name>
    <name evidence="9" type="ORF">SCHRY_v1c00750</name>
</gene>
<protein>
    <submittedName>
        <fullName evidence="9">PTS system cellobiose-specific IIB component</fullName>
    </submittedName>
</protein>
<dbReference type="InterPro" id="IPR036095">
    <property type="entry name" value="PTS_EIIB-like_sf"/>
</dbReference>
<dbReference type="GO" id="GO:0016301">
    <property type="term" value="F:kinase activity"/>
    <property type="evidence" value="ECO:0007669"/>
    <property type="project" value="UniProtKB-KW"/>
</dbReference>
<dbReference type="RefSeq" id="WP_016338489.1">
    <property type="nucleotide sequence ID" value="NC_021280.1"/>
</dbReference>
<dbReference type="InterPro" id="IPR051819">
    <property type="entry name" value="PTS_sugar-specific_EIIB"/>
</dbReference>
<evidence type="ECO:0000313" key="9">
    <source>
        <dbReference type="EMBL" id="AGM24662.1"/>
    </source>
</evidence>
<dbReference type="AlphaFoldDB" id="R4U0B7"/>
<evidence type="ECO:0000256" key="6">
    <source>
        <dbReference type="ARBA" id="ARBA00022777"/>
    </source>
</evidence>
<dbReference type="InterPro" id="IPR003501">
    <property type="entry name" value="PTS_EIIB_2/3"/>
</dbReference>
<dbReference type="Proteomes" id="UP000013964">
    <property type="component" value="Chromosome"/>
</dbReference>
<evidence type="ECO:0000313" key="10">
    <source>
        <dbReference type="Proteomes" id="UP000013964"/>
    </source>
</evidence>
<dbReference type="GO" id="GO:0009401">
    <property type="term" value="P:phosphoenolpyruvate-dependent sugar phosphotransferase system"/>
    <property type="evidence" value="ECO:0007669"/>
    <property type="project" value="UniProtKB-KW"/>
</dbReference>
<dbReference type="PROSITE" id="PS51100">
    <property type="entry name" value="PTS_EIIB_TYPE_3"/>
    <property type="match status" value="1"/>
</dbReference>
<evidence type="ECO:0000259" key="8">
    <source>
        <dbReference type="PROSITE" id="PS51100"/>
    </source>
</evidence>
<reference evidence="9 10" key="1">
    <citation type="journal article" date="2013" name="Genome Biol. Evol.">
        <title>Complete genomes of two dipteran-associated spiroplasmas provided insights into the origin, dynamics, and impacts of viral invasion in spiroplasma.</title>
        <authorList>
            <person name="Ku C."/>
            <person name="Lo W.S."/>
            <person name="Chen L.L."/>
            <person name="Kuo C.H."/>
        </authorList>
    </citation>
    <scope>NUCLEOTIDE SEQUENCE [LARGE SCALE GENOMIC DNA]</scope>
    <source>
        <strain evidence="9 10">DF-1</strain>
    </source>
</reference>
<feature type="modified residue" description="Phosphocysteine; by EIIA" evidence="7">
    <location>
        <position position="9"/>
    </location>
</feature>
<feature type="domain" description="PTS EIIB type-3" evidence="8">
    <location>
        <begin position="2"/>
        <end position="99"/>
    </location>
</feature>
<evidence type="ECO:0000256" key="5">
    <source>
        <dbReference type="ARBA" id="ARBA00022683"/>
    </source>
</evidence>
<dbReference type="PATRIC" id="fig|1276227.3.peg.75"/>
<dbReference type="PANTHER" id="PTHR34581">
    <property type="entry name" value="PTS SYSTEM N,N'-DIACETYLCHITOBIOSE-SPECIFIC EIIB COMPONENT"/>
    <property type="match status" value="1"/>
</dbReference>
<dbReference type="Gene3D" id="3.40.50.2300">
    <property type="match status" value="1"/>
</dbReference>
<evidence type="ECO:0000256" key="3">
    <source>
        <dbReference type="ARBA" id="ARBA00022597"/>
    </source>
</evidence>
<dbReference type="HOGENOM" id="CLU_147323_2_1_14"/>
<evidence type="ECO:0000256" key="4">
    <source>
        <dbReference type="ARBA" id="ARBA00022679"/>
    </source>
</evidence>
<keyword evidence="3" id="KW-0762">Sugar transport</keyword>